<dbReference type="InterPro" id="IPR006913">
    <property type="entry name" value="CENP-V/GFA"/>
</dbReference>
<keyword evidence="2" id="KW-0479">Metal-binding</keyword>
<dbReference type="Gene3D" id="2.170.150.70">
    <property type="match status" value="1"/>
</dbReference>
<keyword evidence="3" id="KW-0862">Zinc</keyword>
<name>A0ABQ5U9V5_9HYPH</name>
<evidence type="ECO:0000256" key="2">
    <source>
        <dbReference type="ARBA" id="ARBA00022723"/>
    </source>
</evidence>
<dbReference type="InterPro" id="IPR011057">
    <property type="entry name" value="Mss4-like_sf"/>
</dbReference>
<dbReference type="PANTHER" id="PTHR28620">
    <property type="entry name" value="CENTROMERE PROTEIN V"/>
    <property type="match status" value="1"/>
</dbReference>
<proteinExistence type="inferred from homology"/>
<sequence>MSLIATCHCGQTKIELPHLPTTAKTCNCSFCGRTGAVWGYFGEGELKMLSTQDDKIYSASGGMNQHHFCGNCGMQTWGDSPDWASMYNSDGTPKNGDPNSFPTTRTYAVNLRLVDGLDLSTIKIEQMNGRNSW</sequence>
<dbReference type="Pfam" id="PF04828">
    <property type="entry name" value="GFA"/>
    <property type="match status" value="1"/>
</dbReference>
<evidence type="ECO:0000256" key="3">
    <source>
        <dbReference type="ARBA" id="ARBA00022833"/>
    </source>
</evidence>
<dbReference type="Proteomes" id="UP001161406">
    <property type="component" value="Unassembled WGS sequence"/>
</dbReference>
<comment type="similarity">
    <text evidence="1">Belongs to the Gfa family.</text>
</comment>
<accession>A0ABQ5U9V5</accession>
<comment type="caution">
    <text evidence="5">The sequence shown here is derived from an EMBL/GenBank/DDBJ whole genome shotgun (WGS) entry which is preliminary data.</text>
</comment>
<feature type="domain" description="CENP-V/GFA" evidence="4">
    <location>
        <begin position="3"/>
        <end position="115"/>
    </location>
</feature>
<organism evidence="5 6">
    <name type="scientific">Devosia yakushimensis</name>
    <dbReference type="NCBI Taxonomy" id="470028"/>
    <lineage>
        <taxon>Bacteria</taxon>
        <taxon>Pseudomonadati</taxon>
        <taxon>Pseudomonadota</taxon>
        <taxon>Alphaproteobacteria</taxon>
        <taxon>Hyphomicrobiales</taxon>
        <taxon>Devosiaceae</taxon>
        <taxon>Devosia</taxon>
    </lineage>
</organism>
<keyword evidence="6" id="KW-1185">Reference proteome</keyword>
<reference evidence="5" key="2">
    <citation type="submission" date="2023-01" db="EMBL/GenBank/DDBJ databases">
        <title>Draft genome sequence of Devosia yakushimensis strain NBRC 103855.</title>
        <authorList>
            <person name="Sun Q."/>
            <person name="Mori K."/>
        </authorList>
    </citation>
    <scope>NUCLEOTIDE SEQUENCE</scope>
    <source>
        <strain evidence="5">NBRC 103855</strain>
    </source>
</reference>
<evidence type="ECO:0000259" key="4">
    <source>
        <dbReference type="PROSITE" id="PS51891"/>
    </source>
</evidence>
<reference evidence="5" key="1">
    <citation type="journal article" date="2014" name="Int. J. Syst. Evol. Microbiol.">
        <title>Complete genome of a new Firmicutes species belonging to the dominant human colonic microbiota ('Ruminococcus bicirculans') reveals two chromosomes and a selective capacity to utilize plant glucans.</title>
        <authorList>
            <consortium name="NISC Comparative Sequencing Program"/>
            <person name="Wegmann U."/>
            <person name="Louis P."/>
            <person name="Goesmann A."/>
            <person name="Henrissat B."/>
            <person name="Duncan S.H."/>
            <person name="Flint H.J."/>
        </authorList>
    </citation>
    <scope>NUCLEOTIDE SEQUENCE</scope>
    <source>
        <strain evidence="5">NBRC 103855</strain>
    </source>
</reference>
<dbReference type="SUPFAM" id="SSF51316">
    <property type="entry name" value="Mss4-like"/>
    <property type="match status" value="1"/>
</dbReference>
<gene>
    <name evidence="5" type="ORF">GCM10007913_04420</name>
</gene>
<dbReference type="InterPro" id="IPR052355">
    <property type="entry name" value="CENP-V-like"/>
</dbReference>
<dbReference type="EMBL" id="BSNG01000001">
    <property type="protein sequence ID" value="GLQ08510.1"/>
    <property type="molecule type" value="Genomic_DNA"/>
</dbReference>
<dbReference type="PANTHER" id="PTHR28620:SF1">
    <property type="entry name" value="CENP-V_GFA DOMAIN-CONTAINING PROTEIN"/>
    <property type="match status" value="1"/>
</dbReference>
<evidence type="ECO:0000313" key="5">
    <source>
        <dbReference type="EMBL" id="GLQ08510.1"/>
    </source>
</evidence>
<evidence type="ECO:0000313" key="6">
    <source>
        <dbReference type="Proteomes" id="UP001161406"/>
    </source>
</evidence>
<evidence type="ECO:0000256" key="1">
    <source>
        <dbReference type="ARBA" id="ARBA00005495"/>
    </source>
</evidence>
<dbReference type="RefSeq" id="WP_284387487.1">
    <property type="nucleotide sequence ID" value="NZ_BSNG01000001.1"/>
</dbReference>
<protein>
    <submittedName>
        <fullName evidence="5">Aldehyde-activating protein</fullName>
    </submittedName>
</protein>
<dbReference type="PROSITE" id="PS51891">
    <property type="entry name" value="CENP_V_GFA"/>
    <property type="match status" value="1"/>
</dbReference>